<name>A0A6A4I0S7_9AGAR</name>
<accession>A0A6A4I0S7</accession>
<gene>
    <name evidence="1" type="ORF">BT96DRAFT_973531</name>
</gene>
<evidence type="ECO:0000313" key="1">
    <source>
        <dbReference type="EMBL" id="KAE9403941.1"/>
    </source>
</evidence>
<reference evidence="1" key="1">
    <citation type="journal article" date="2019" name="Environ. Microbiol.">
        <title>Fungal ecological strategies reflected in gene transcription - a case study of two litter decomposers.</title>
        <authorList>
            <person name="Barbi F."/>
            <person name="Kohler A."/>
            <person name="Barry K."/>
            <person name="Baskaran P."/>
            <person name="Daum C."/>
            <person name="Fauchery L."/>
            <person name="Ihrmark K."/>
            <person name="Kuo A."/>
            <person name="LaButti K."/>
            <person name="Lipzen A."/>
            <person name="Morin E."/>
            <person name="Grigoriev I.V."/>
            <person name="Henrissat B."/>
            <person name="Lindahl B."/>
            <person name="Martin F."/>
        </authorList>
    </citation>
    <scope>NUCLEOTIDE SEQUENCE</scope>
    <source>
        <strain evidence="1">JB14</strain>
    </source>
</reference>
<protein>
    <submittedName>
        <fullName evidence="1">Uncharacterized protein</fullName>
    </submittedName>
</protein>
<organism evidence="1 2">
    <name type="scientific">Gymnopus androsaceus JB14</name>
    <dbReference type="NCBI Taxonomy" id="1447944"/>
    <lineage>
        <taxon>Eukaryota</taxon>
        <taxon>Fungi</taxon>
        <taxon>Dikarya</taxon>
        <taxon>Basidiomycota</taxon>
        <taxon>Agaricomycotina</taxon>
        <taxon>Agaricomycetes</taxon>
        <taxon>Agaricomycetidae</taxon>
        <taxon>Agaricales</taxon>
        <taxon>Marasmiineae</taxon>
        <taxon>Omphalotaceae</taxon>
        <taxon>Gymnopus</taxon>
    </lineage>
</organism>
<evidence type="ECO:0000313" key="2">
    <source>
        <dbReference type="Proteomes" id="UP000799118"/>
    </source>
</evidence>
<dbReference type="EMBL" id="ML769421">
    <property type="protein sequence ID" value="KAE9403941.1"/>
    <property type="molecule type" value="Genomic_DNA"/>
</dbReference>
<proteinExistence type="predicted"/>
<dbReference type="AlphaFoldDB" id="A0A6A4I0S7"/>
<keyword evidence="2" id="KW-1185">Reference proteome</keyword>
<sequence>MGVGTASISNLEPEEVLPILQSAQQEVEVCESQIKTLESRKHSLQGYTVQLQSLLSSFRQVHGQPSSPPLMHDNDTAKTAVPNIHPVDMDTTLENGGKYDLFDVDAIFPVKSIPPLPHFSTMLFTEVIHDGNYSTVYGGSLLAARWLQNGYRRH</sequence>
<dbReference type="Proteomes" id="UP000799118">
    <property type="component" value="Unassembled WGS sequence"/>
</dbReference>